<dbReference type="InterPro" id="IPR006015">
    <property type="entry name" value="Universal_stress_UspA"/>
</dbReference>
<gene>
    <name evidence="3" type="ORF">SAMN05216323_104721</name>
</gene>
<feature type="domain" description="UspA" evidence="2">
    <location>
        <begin position="7"/>
        <end position="126"/>
    </location>
</feature>
<dbReference type="Gene3D" id="3.40.50.12370">
    <property type="match status" value="1"/>
</dbReference>
<dbReference type="EMBL" id="FMYP01000047">
    <property type="protein sequence ID" value="SDC73458.1"/>
    <property type="molecule type" value="Genomic_DNA"/>
</dbReference>
<accession>A0A1G6P0D0</accession>
<evidence type="ECO:0000313" key="3">
    <source>
        <dbReference type="EMBL" id="SDC73458.1"/>
    </source>
</evidence>
<reference evidence="3 4" key="1">
    <citation type="submission" date="2016-09" db="EMBL/GenBank/DDBJ databases">
        <authorList>
            <person name="Capua I."/>
            <person name="De Benedictis P."/>
            <person name="Joannis T."/>
            <person name="Lombin L.H."/>
            <person name="Cattoli G."/>
        </authorList>
    </citation>
    <scope>NUCLEOTIDE SEQUENCE [LARGE SCALE GENOMIC DNA]</scope>
    <source>
        <strain evidence="3 4">A7P-90m</strain>
    </source>
</reference>
<protein>
    <submittedName>
        <fullName evidence="3">Nucleotide-binding universal stress protein, UspA family</fullName>
    </submittedName>
</protein>
<keyword evidence="4" id="KW-1185">Reference proteome</keyword>
<evidence type="ECO:0000313" key="4">
    <source>
        <dbReference type="Proteomes" id="UP000199452"/>
    </source>
</evidence>
<dbReference type="PANTHER" id="PTHR46268:SF6">
    <property type="entry name" value="UNIVERSAL STRESS PROTEIN UP12"/>
    <property type="match status" value="1"/>
</dbReference>
<dbReference type="SUPFAM" id="SSF52402">
    <property type="entry name" value="Adenine nucleotide alpha hydrolases-like"/>
    <property type="match status" value="2"/>
</dbReference>
<dbReference type="PANTHER" id="PTHR46268">
    <property type="entry name" value="STRESS RESPONSE PROTEIN NHAX"/>
    <property type="match status" value="1"/>
</dbReference>
<dbReference type="InterPro" id="IPR006016">
    <property type="entry name" value="UspA"/>
</dbReference>
<dbReference type="Proteomes" id="UP000199452">
    <property type="component" value="Unassembled WGS sequence"/>
</dbReference>
<proteinExistence type="inferred from homology"/>
<evidence type="ECO:0000256" key="1">
    <source>
        <dbReference type="ARBA" id="ARBA00008791"/>
    </source>
</evidence>
<evidence type="ECO:0000259" key="2">
    <source>
        <dbReference type="Pfam" id="PF00582"/>
    </source>
</evidence>
<dbReference type="RefSeq" id="WP_092439354.1">
    <property type="nucleotide sequence ID" value="NZ_FMYP01000047.1"/>
</dbReference>
<dbReference type="PRINTS" id="PR01438">
    <property type="entry name" value="UNVRSLSTRESS"/>
</dbReference>
<dbReference type="OrthoDB" id="1522603at2"/>
<dbReference type="AlphaFoldDB" id="A0A1G6P0D0"/>
<organism evidence="3 4">
    <name type="scientific">Williamwhitmania taraxaci</name>
    <dbReference type="NCBI Taxonomy" id="1640674"/>
    <lineage>
        <taxon>Bacteria</taxon>
        <taxon>Pseudomonadati</taxon>
        <taxon>Bacteroidota</taxon>
        <taxon>Bacteroidia</taxon>
        <taxon>Bacteroidales</taxon>
        <taxon>Williamwhitmaniaceae</taxon>
        <taxon>Williamwhitmania</taxon>
    </lineage>
</organism>
<comment type="similarity">
    <text evidence="1">Belongs to the universal stress protein A family.</text>
</comment>
<dbReference type="STRING" id="1640674.SAMN05216323_104721"/>
<dbReference type="CDD" id="cd00293">
    <property type="entry name" value="USP-like"/>
    <property type="match status" value="1"/>
</dbReference>
<name>A0A1G6P0D0_9BACT</name>
<sequence length="266" mass="30058">MKNTGVTILVPYDFSQVADYALQHAIRVSQVVNQPITLLHIVNGLSDHKLMQEKLSKVASQSAARFGLEPIALIKEGSIFVQIAEVAREINASMVIMGSHSIRGKEEISGSLAHKVIISSSVPFVTIQEPPINKRYDEIIFPIDFTEQNREKHSWISYFCTYYVSRFHLIKPYIVDPQLQCRVDLNMASARKFLDELGAKYIEYDVKGEKNYAEEVLEIAVNIRADLIVLMTTPKDNEDKFIVEPHEQFIIANAGHIPVMSINPTT</sequence>
<dbReference type="Pfam" id="PF00582">
    <property type="entry name" value="Usp"/>
    <property type="match status" value="1"/>
</dbReference>